<dbReference type="Gene3D" id="3.10.450.240">
    <property type="match status" value="1"/>
</dbReference>
<evidence type="ECO:0000256" key="3">
    <source>
        <dbReference type="ARBA" id="ARBA00023128"/>
    </source>
</evidence>
<evidence type="ECO:0000256" key="4">
    <source>
        <dbReference type="SAM" id="MobiDB-lite"/>
    </source>
</evidence>
<dbReference type="PANTHER" id="PTHR28554">
    <property type="entry name" value="39S RIBOSOMAL PROTEIN L45, MITOCHONDRIAL"/>
    <property type="match status" value="1"/>
</dbReference>
<organism evidence="5 6">
    <name type="scientific">Nothophoma quercina</name>
    <dbReference type="NCBI Taxonomy" id="749835"/>
    <lineage>
        <taxon>Eukaryota</taxon>
        <taxon>Fungi</taxon>
        <taxon>Dikarya</taxon>
        <taxon>Ascomycota</taxon>
        <taxon>Pezizomycotina</taxon>
        <taxon>Dothideomycetes</taxon>
        <taxon>Pleosporomycetidae</taxon>
        <taxon>Pleosporales</taxon>
        <taxon>Pleosporineae</taxon>
        <taxon>Didymellaceae</taxon>
        <taxon>Nothophoma</taxon>
    </lineage>
</organism>
<name>A0ABR3S4U3_9PLEO</name>
<evidence type="ECO:0000313" key="6">
    <source>
        <dbReference type="Proteomes" id="UP001521222"/>
    </source>
</evidence>
<gene>
    <name evidence="5" type="ORF">SLS59_000366</name>
</gene>
<evidence type="ECO:0000313" key="5">
    <source>
        <dbReference type="EMBL" id="KAL1611647.1"/>
    </source>
</evidence>
<dbReference type="PANTHER" id="PTHR28554:SF1">
    <property type="entry name" value="LARGE RIBOSOMAL SUBUNIT PROTEIN ML45"/>
    <property type="match status" value="1"/>
</dbReference>
<dbReference type="EMBL" id="JAKIXB020000001">
    <property type="protein sequence ID" value="KAL1611647.1"/>
    <property type="molecule type" value="Genomic_DNA"/>
</dbReference>
<reference evidence="5 6" key="1">
    <citation type="submission" date="2024-02" db="EMBL/GenBank/DDBJ databases">
        <title>De novo assembly and annotation of 12 fungi associated with fruit tree decline syndrome in Ontario, Canada.</title>
        <authorList>
            <person name="Sulman M."/>
            <person name="Ellouze W."/>
            <person name="Ilyukhin E."/>
        </authorList>
    </citation>
    <scope>NUCLEOTIDE SEQUENCE [LARGE SCALE GENOMIC DNA]</scope>
    <source>
        <strain evidence="5 6">M97-236</strain>
    </source>
</reference>
<accession>A0ABR3S4U3</accession>
<feature type="region of interest" description="Disordered" evidence="4">
    <location>
        <begin position="1"/>
        <end position="20"/>
    </location>
</feature>
<keyword evidence="3" id="KW-0496">Mitochondrion</keyword>
<keyword evidence="2" id="KW-0809">Transit peptide</keyword>
<evidence type="ECO:0000256" key="2">
    <source>
        <dbReference type="ARBA" id="ARBA00022946"/>
    </source>
</evidence>
<comment type="caution">
    <text evidence="5">The sequence shown here is derived from an EMBL/GenBank/DDBJ whole genome shotgun (WGS) entry which is preliminary data.</text>
</comment>
<dbReference type="InterPro" id="IPR051975">
    <property type="entry name" value="mtLSU_mL45"/>
</dbReference>
<sequence>MQMAGAEATIQGNPAPNVKPREQQDVQDMAEDIGLLQNTIIRAPFSKLPSPTSWEFYSYFWSMVKARFTALYTRSHFKRCVHKKGIMSYLPVDFLKQKELKNRAKRMYTRYYGLLAAGDAKSLQQLCLPPLAASLRSQIASRGPVKMSWQLRKFKSAKVVSHRCAPLGSDHPDTSYRQCVVRLESEQQLSTSSTGSSVSVHKRAPKWAPAHAQKAEVVSPATQNVQVKDNGKVQTVVEYLVMQTRVVDGKEEDWKIWGFTAESTPSRIEEDEQYWKRMLDIQTSNAA</sequence>
<proteinExistence type="predicted"/>
<dbReference type="Proteomes" id="UP001521222">
    <property type="component" value="Unassembled WGS sequence"/>
</dbReference>
<comment type="subcellular location">
    <subcellularLocation>
        <location evidence="1">Mitochondrion</location>
    </subcellularLocation>
</comment>
<evidence type="ECO:0000256" key="1">
    <source>
        <dbReference type="ARBA" id="ARBA00004173"/>
    </source>
</evidence>
<keyword evidence="6" id="KW-1185">Reference proteome</keyword>
<protein>
    <submittedName>
        <fullName evidence="5">Uncharacterized protein</fullName>
    </submittedName>
</protein>